<dbReference type="EMBL" id="MU003516">
    <property type="protein sequence ID" value="KAF2468396.1"/>
    <property type="molecule type" value="Genomic_DNA"/>
</dbReference>
<organism evidence="1 2">
    <name type="scientific">Lindgomyces ingoldianus</name>
    <dbReference type="NCBI Taxonomy" id="673940"/>
    <lineage>
        <taxon>Eukaryota</taxon>
        <taxon>Fungi</taxon>
        <taxon>Dikarya</taxon>
        <taxon>Ascomycota</taxon>
        <taxon>Pezizomycotina</taxon>
        <taxon>Dothideomycetes</taxon>
        <taxon>Pleosporomycetidae</taxon>
        <taxon>Pleosporales</taxon>
        <taxon>Lindgomycetaceae</taxon>
        <taxon>Lindgomyces</taxon>
    </lineage>
</organism>
<protein>
    <submittedName>
        <fullName evidence="1">Uncharacterized protein</fullName>
    </submittedName>
</protein>
<sequence>MRVSNPTEEGRIEAGEGTAHRGHVTSAASHMISLRLFSRENPSPPSLPILV</sequence>
<evidence type="ECO:0000313" key="1">
    <source>
        <dbReference type="EMBL" id="KAF2468396.1"/>
    </source>
</evidence>
<reference evidence="1" key="1">
    <citation type="journal article" date="2020" name="Stud. Mycol.">
        <title>101 Dothideomycetes genomes: a test case for predicting lifestyles and emergence of pathogens.</title>
        <authorList>
            <person name="Haridas S."/>
            <person name="Albert R."/>
            <person name="Binder M."/>
            <person name="Bloem J."/>
            <person name="Labutti K."/>
            <person name="Salamov A."/>
            <person name="Andreopoulos B."/>
            <person name="Baker S."/>
            <person name="Barry K."/>
            <person name="Bills G."/>
            <person name="Bluhm B."/>
            <person name="Cannon C."/>
            <person name="Castanera R."/>
            <person name="Culley D."/>
            <person name="Daum C."/>
            <person name="Ezra D."/>
            <person name="Gonzalez J."/>
            <person name="Henrissat B."/>
            <person name="Kuo A."/>
            <person name="Liang C."/>
            <person name="Lipzen A."/>
            <person name="Lutzoni F."/>
            <person name="Magnuson J."/>
            <person name="Mondo S."/>
            <person name="Nolan M."/>
            <person name="Ohm R."/>
            <person name="Pangilinan J."/>
            <person name="Park H.-J."/>
            <person name="Ramirez L."/>
            <person name="Alfaro M."/>
            <person name="Sun H."/>
            <person name="Tritt A."/>
            <person name="Yoshinaga Y."/>
            <person name="Zwiers L.-H."/>
            <person name="Turgeon B."/>
            <person name="Goodwin S."/>
            <person name="Spatafora J."/>
            <person name="Crous P."/>
            <person name="Grigoriev I."/>
        </authorList>
    </citation>
    <scope>NUCLEOTIDE SEQUENCE</scope>
    <source>
        <strain evidence="1">ATCC 200398</strain>
    </source>
</reference>
<keyword evidence="2" id="KW-1185">Reference proteome</keyword>
<accession>A0ACB6QQF4</accession>
<name>A0ACB6QQF4_9PLEO</name>
<dbReference type="Proteomes" id="UP000799755">
    <property type="component" value="Unassembled WGS sequence"/>
</dbReference>
<evidence type="ECO:0000313" key="2">
    <source>
        <dbReference type="Proteomes" id="UP000799755"/>
    </source>
</evidence>
<proteinExistence type="predicted"/>
<gene>
    <name evidence="1" type="ORF">BDR25DRAFT_357733</name>
</gene>
<comment type="caution">
    <text evidence="1">The sequence shown here is derived from an EMBL/GenBank/DDBJ whole genome shotgun (WGS) entry which is preliminary data.</text>
</comment>